<protein>
    <submittedName>
        <fullName evidence="1">Organic hydroperoxide reductase OsmC/OhrA</fullName>
    </submittedName>
</protein>
<dbReference type="AlphaFoldDB" id="A0AAE3YIR4"/>
<dbReference type="PANTHER" id="PTHR42830:SF2">
    <property type="entry name" value="OSMC_OHR FAMILY PROTEIN"/>
    <property type="match status" value="1"/>
</dbReference>
<dbReference type="InterPro" id="IPR036102">
    <property type="entry name" value="OsmC/Ohrsf"/>
</dbReference>
<organism evidence="1 2">
    <name type="scientific">Falsarthrobacter nasiphocae</name>
    <dbReference type="NCBI Taxonomy" id="189863"/>
    <lineage>
        <taxon>Bacteria</taxon>
        <taxon>Bacillati</taxon>
        <taxon>Actinomycetota</taxon>
        <taxon>Actinomycetes</taxon>
        <taxon>Micrococcales</taxon>
        <taxon>Micrococcaceae</taxon>
        <taxon>Falsarthrobacter</taxon>
    </lineage>
</organism>
<dbReference type="Pfam" id="PF02566">
    <property type="entry name" value="OsmC"/>
    <property type="match status" value="1"/>
</dbReference>
<dbReference type="InterPro" id="IPR052707">
    <property type="entry name" value="OsmC_Ohr_Peroxiredoxin"/>
</dbReference>
<dbReference type="Gene3D" id="3.30.300.20">
    <property type="match status" value="1"/>
</dbReference>
<dbReference type="InterPro" id="IPR003718">
    <property type="entry name" value="OsmC/Ohr_fam"/>
</dbReference>
<dbReference type="Proteomes" id="UP001247307">
    <property type="component" value="Unassembled WGS sequence"/>
</dbReference>
<dbReference type="PANTHER" id="PTHR42830">
    <property type="entry name" value="OSMOTICALLY INDUCIBLE FAMILY PROTEIN"/>
    <property type="match status" value="1"/>
</dbReference>
<dbReference type="RefSeq" id="WP_309852677.1">
    <property type="nucleotide sequence ID" value="NZ_BAAAIU010000004.1"/>
</dbReference>
<reference evidence="1" key="1">
    <citation type="submission" date="2023-07" db="EMBL/GenBank/DDBJ databases">
        <title>Sequencing the genomes of 1000 actinobacteria strains.</title>
        <authorList>
            <person name="Klenk H.-P."/>
        </authorList>
    </citation>
    <scope>NUCLEOTIDE SEQUENCE</scope>
    <source>
        <strain evidence="1">DSM 13988</strain>
    </source>
</reference>
<evidence type="ECO:0000313" key="2">
    <source>
        <dbReference type="Proteomes" id="UP001247307"/>
    </source>
</evidence>
<keyword evidence="2" id="KW-1185">Reference proteome</keyword>
<evidence type="ECO:0000313" key="1">
    <source>
        <dbReference type="EMBL" id="MDR6892909.1"/>
    </source>
</evidence>
<comment type="caution">
    <text evidence="1">The sequence shown here is derived from an EMBL/GenBank/DDBJ whole genome shotgun (WGS) entry which is preliminary data.</text>
</comment>
<sequence>MDLTAHSYRVRTEWSSEAGTSGYRAYSRDHVASAEGPGALAVSADTPFRGSADRWNPELMLLSALSSCHMLAFLHEAVKEGVTVTAYEDTAEGILRLNPDHSGQFESATLRPRVTTAEPVRAETLQALHERAHAACFIARSVNFPVTTDISQEA</sequence>
<gene>
    <name evidence="1" type="ORF">J2S35_001849</name>
</gene>
<proteinExistence type="predicted"/>
<dbReference type="InterPro" id="IPR015946">
    <property type="entry name" value="KH_dom-like_a/b"/>
</dbReference>
<dbReference type="SUPFAM" id="SSF82784">
    <property type="entry name" value="OsmC-like"/>
    <property type="match status" value="1"/>
</dbReference>
<dbReference type="EMBL" id="JAVDUI010000001">
    <property type="protein sequence ID" value="MDR6892909.1"/>
    <property type="molecule type" value="Genomic_DNA"/>
</dbReference>
<name>A0AAE3YIR4_9MICC</name>
<accession>A0AAE3YIR4</accession>